<sequence length="439" mass="45941">MPLLILALGIVLLFILIVKCKLNSFLSLIVVSMVIGLAEGLPLLKVIPSIENGVGGTLGHLALVISFGAMLGKLMADSGGAQRVATTLIDKFGRDHVKWALCITGFVVGIALFYEVGLVLLIPIVFTVAKSADLPLLEVGVPMTAALSVTHCFLPPHPGPTAISVLYNADIGLTLLYGIIIAIPTVIISGPLLYRTMTDLHPAIPEGLSTSKTFTDEEMPGFGVSLFTALIPVFLMAFASITKLICPPDSWINVIMAFIGNPDMALFLAVAVAIYTFGLGRGKAMPEVMKSLEQGVLAIAMILLVVGGGGAFKQVLVDSGVGNYIAQLAESAPFSPLILAWFVASVIRAAVGSATVAGLTTAGIMAPIVAVTNVSPELMVLATGAGSVNFGPPNDPGFWMFKEFYGLTMKETIRTWCVMECVIGICGILGILALNAIIS</sequence>
<dbReference type="InterPro" id="IPR003474">
    <property type="entry name" value="Glcn_transporter"/>
</dbReference>
<evidence type="ECO:0000313" key="9">
    <source>
        <dbReference type="EMBL" id="KMO87831.1"/>
    </source>
</evidence>
<feature type="transmembrane region" description="Helical" evidence="8">
    <location>
        <begin position="175"/>
        <end position="194"/>
    </location>
</feature>
<dbReference type="NCBIfam" id="TIGR00791">
    <property type="entry name" value="gntP"/>
    <property type="match status" value="1"/>
</dbReference>
<evidence type="ECO:0000256" key="5">
    <source>
        <dbReference type="ARBA" id="ARBA00022989"/>
    </source>
</evidence>
<keyword evidence="5 8" id="KW-1133">Transmembrane helix</keyword>
<feature type="transmembrane region" description="Helical" evidence="8">
    <location>
        <begin position="58"/>
        <end position="76"/>
    </location>
</feature>
<evidence type="ECO:0000256" key="7">
    <source>
        <dbReference type="ARBA" id="ARBA00049663"/>
    </source>
</evidence>
<protein>
    <submittedName>
        <fullName evidence="9">Gluconate permease</fullName>
    </submittedName>
</protein>
<evidence type="ECO:0000256" key="3">
    <source>
        <dbReference type="ARBA" id="ARBA00022475"/>
    </source>
</evidence>
<feature type="transmembrane region" description="Helical" evidence="8">
    <location>
        <begin position="97"/>
        <end position="126"/>
    </location>
</feature>
<feature type="transmembrane region" description="Helical" evidence="8">
    <location>
        <begin position="222"/>
        <end position="245"/>
    </location>
</feature>
<dbReference type="GO" id="GO:0015128">
    <property type="term" value="F:gluconate transmembrane transporter activity"/>
    <property type="evidence" value="ECO:0007669"/>
    <property type="project" value="InterPro"/>
</dbReference>
<feature type="transmembrane region" description="Helical" evidence="8">
    <location>
        <begin position="296"/>
        <end position="317"/>
    </location>
</feature>
<organism evidence="9 10">
    <name type="scientific">Megasphaera cerevisiae DSM 20462</name>
    <dbReference type="NCBI Taxonomy" id="1122219"/>
    <lineage>
        <taxon>Bacteria</taxon>
        <taxon>Bacillati</taxon>
        <taxon>Bacillota</taxon>
        <taxon>Negativicutes</taxon>
        <taxon>Veillonellales</taxon>
        <taxon>Veillonellaceae</taxon>
        <taxon>Megasphaera</taxon>
    </lineage>
</organism>
<evidence type="ECO:0000256" key="4">
    <source>
        <dbReference type="ARBA" id="ARBA00022692"/>
    </source>
</evidence>
<evidence type="ECO:0000256" key="8">
    <source>
        <dbReference type="SAM" id="Phobius"/>
    </source>
</evidence>
<dbReference type="PANTHER" id="PTHR30354:SF22">
    <property type="entry name" value="HIGH-AFFINITY GLUCONATE TRANSPORTER"/>
    <property type="match status" value="1"/>
</dbReference>
<evidence type="ECO:0000256" key="2">
    <source>
        <dbReference type="ARBA" id="ARBA00022448"/>
    </source>
</evidence>
<comment type="caution">
    <text evidence="9">The sequence shown here is derived from an EMBL/GenBank/DDBJ whole genome shotgun (WGS) entry which is preliminary data.</text>
</comment>
<accession>A0A0J6ZS94</accession>
<keyword evidence="6 8" id="KW-0472">Membrane</keyword>
<gene>
    <name evidence="9" type="ORF">AB840_00090</name>
</gene>
<feature type="transmembrane region" description="Helical" evidence="8">
    <location>
        <begin position="417"/>
        <end position="438"/>
    </location>
</feature>
<dbReference type="PANTHER" id="PTHR30354">
    <property type="entry name" value="GNT FAMILY GLUCONATE TRANSPORTER"/>
    <property type="match status" value="1"/>
</dbReference>
<dbReference type="OrthoDB" id="9787129at2"/>
<proteinExistence type="inferred from homology"/>
<comment type="similarity">
    <text evidence="7">Belongs to the GntP permease family.</text>
</comment>
<feature type="transmembrane region" description="Helical" evidence="8">
    <location>
        <begin position="337"/>
        <end position="359"/>
    </location>
</feature>
<name>A0A0J6ZS94_9FIRM</name>
<dbReference type="GO" id="GO:0005886">
    <property type="term" value="C:plasma membrane"/>
    <property type="evidence" value="ECO:0007669"/>
    <property type="project" value="UniProtKB-SubCell"/>
</dbReference>
<keyword evidence="2" id="KW-0813">Transport</keyword>
<dbReference type="PIRSF" id="PIRSF002746">
    <property type="entry name" value="Gluconate_transporter"/>
    <property type="match status" value="1"/>
</dbReference>
<dbReference type="EMBL" id="LEKT01000001">
    <property type="protein sequence ID" value="KMO87831.1"/>
    <property type="molecule type" value="Genomic_DNA"/>
</dbReference>
<feature type="transmembrane region" description="Helical" evidence="8">
    <location>
        <begin position="251"/>
        <end position="275"/>
    </location>
</feature>
<evidence type="ECO:0000256" key="6">
    <source>
        <dbReference type="ARBA" id="ARBA00023136"/>
    </source>
</evidence>
<keyword evidence="4 8" id="KW-0812">Transmembrane</keyword>
<reference evidence="9 10" key="1">
    <citation type="submission" date="2015-06" db="EMBL/GenBank/DDBJ databases">
        <title>Draft genome sequence of beer spoilage bacterium Megasphaera cerevisiae type strain 20462.</title>
        <authorList>
            <person name="Kutumbaka K."/>
            <person name="Pasmowitz J."/>
            <person name="Mategko J."/>
            <person name="Reyes D."/>
            <person name="Friedrich A."/>
            <person name="Han S."/>
            <person name="Martens-Habbena W."/>
            <person name="Neal-McKinney J."/>
            <person name="Janagama H.K."/>
            <person name="Nadala C."/>
            <person name="Samadpour M."/>
        </authorList>
    </citation>
    <scope>NUCLEOTIDE SEQUENCE [LARGE SCALE GENOMIC DNA]</scope>
    <source>
        <strain evidence="9 10">DSM 20462</strain>
    </source>
</reference>
<comment type="subcellular location">
    <subcellularLocation>
        <location evidence="1">Cell membrane</location>
        <topology evidence="1">Multi-pass membrane protein</topology>
    </subcellularLocation>
</comment>
<dbReference type="Pfam" id="PF02447">
    <property type="entry name" value="GntP_permease"/>
    <property type="match status" value="1"/>
</dbReference>
<dbReference type="InParanoid" id="A0A0J6ZS94"/>
<keyword evidence="10" id="KW-1185">Reference proteome</keyword>
<dbReference type="PATRIC" id="fig|1122219.3.peg.20"/>
<evidence type="ECO:0000256" key="1">
    <source>
        <dbReference type="ARBA" id="ARBA00004651"/>
    </source>
</evidence>
<dbReference type="RefSeq" id="WP_048512789.1">
    <property type="nucleotide sequence ID" value="NZ_FUXD01000005.1"/>
</dbReference>
<keyword evidence="3" id="KW-1003">Cell membrane</keyword>
<dbReference type="AlphaFoldDB" id="A0A0J6ZS94"/>
<evidence type="ECO:0000313" key="10">
    <source>
        <dbReference type="Proteomes" id="UP000036503"/>
    </source>
</evidence>
<dbReference type="Proteomes" id="UP000036503">
    <property type="component" value="Unassembled WGS sequence"/>
</dbReference>
<dbReference type="FunCoup" id="A0A0J6ZS94">
    <property type="interactions" value="48"/>
</dbReference>